<evidence type="ECO:0000256" key="2">
    <source>
        <dbReference type="SAM" id="Phobius"/>
    </source>
</evidence>
<feature type="transmembrane region" description="Helical" evidence="2">
    <location>
        <begin position="42"/>
        <end position="61"/>
    </location>
</feature>
<feature type="region of interest" description="Disordered" evidence="1">
    <location>
        <begin position="79"/>
        <end position="117"/>
    </location>
</feature>
<protein>
    <recommendedName>
        <fullName evidence="5">DUF4834 domain-containing protein</fullName>
    </recommendedName>
</protein>
<dbReference type="RefSeq" id="WP_141427988.1">
    <property type="nucleotide sequence ID" value="NZ_AP019736.1"/>
</dbReference>
<keyword evidence="2" id="KW-1133">Transmembrane helix</keyword>
<organism evidence="3 4">
    <name type="scientific">Alistipes dispar</name>
    <dbReference type="NCBI Taxonomy" id="2585119"/>
    <lineage>
        <taxon>Bacteria</taxon>
        <taxon>Pseudomonadati</taxon>
        <taxon>Bacteroidota</taxon>
        <taxon>Bacteroidia</taxon>
        <taxon>Bacteroidales</taxon>
        <taxon>Rikenellaceae</taxon>
        <taxon>Alistipes</taxon>
    </lineage>
</organism>
<gene>
    <name evidence="3" type="ORF">A5CPEGH6_07830</name>
</gene>
<keyword evidence="2" id="KW-0812">Transmembrane</keyword>
<dbReference type="Proteomes" id="UP000319374">
    <property type="component" value="Chromosome"/>
</dbReference>
<dbReference type="EMBL" id="AP019736">
    <property type="protein sequence ID" value="BBL06145.1"/>
    <property type="molecule type" value="Genomic_DNA"/>
</dbReference>
<reference evidence="4" key="1">
    <citation type="submission" date="2019-06" db="EMBL/GenBank/DDBJ databases">
        <title>Alistipes onderdonkii subsp. vulgaris subsp. nov., Alistipes dispar sp. nov. and Alistipes communis sp. nov., isolated from human faeces, and creation of Alistipes onderdonkii subsp. onderdonkii subsp. nov.</title>
        <authorList>
            <person name="Sakamoto M."/>
            <person name="Ikeyama N."/>
            <person name="Ogata Y."/>
            <person name="Suda W."/>
            <person name="Iino T."/>
            <person name="Hattori M."/>
            <person name="Ohkuma M."/>
        </authorList>
    </citation>
    <scope>NUCLEOTIDE SEQUENCE [LARGE SCALE GENOMIC DNA]</scope>
    <source>
        <strain evidence="4">5CPEGH6</strain>
    </source>
</reference>
<dbReference type="AlphaFoldDB" id="A0A4Y1WZE4"/>
<sequence>MRFLTEIVDALAGFVQRNPLTVLLIVVLAVGAPALLKGIALFILYFFMGLLLLVVAGLLFFRWRVCKMRREMEERFGREFGPERPGGFRQGFGGGAPRTPREGEVKVRRTSGAPEKRVAEDVGDYVDFEETKENR</sequence>
<keyword evidence="4" id="KW-1185">Reference proteome</keyword>
<evidence type="ECO:0008006" key="5">
    <source>
        <dbReference type="Google" id="ProtNLM"/>
    </source>
</evidence>
<dbReference type="KEGG" id="ada:A5CPEGH6_07830"/>
<evidence type="ECO:0000256" key="1">
    <source>
        <dbReference type="SAM" id="MobiDB-lite"/>
    </source>
</evidence>
<dbReference type="OrthoDB" id="1004383at2"/>
<keyword evidence="2" id="KW-0472">Membrane</keyword>
<accession>A0A4Y1WZE4</accession>
<evidence type="ECO:0000313" key="4">
    <source>
        <dbReference type="Proteomes" id="UP000319374"/>
    </source>
</evidence>
<feature type="transmembrane region" description="Helical" evidence="2">
    <location>
        <begin position="20"/>
        <end position="36"/>
    </location>
</feature>
<evidence type="ECO:0000313" key="3">
    <source>
        <dbReference type="EMBL" id="BBL06145.1"/>
    </source>
</evidence>
<proteinExistence type="predicted"/>
<dbReference type="GeneID" id="98672755"/>
<name>A0A4Y1WZE4_9BACT</name>